<dbReference type="Proteomes" id="UP000295830">
    <property type="component" value="Unassembled WGS sequence"/>
</dbReference>
<keyword evidence="5" id="KW-1185">Reference proteome</keyword>
<gene>
    <name evidence="4" type="ORF">DES49_1683</name>
</gene>
<dbReference type="InterPro" id="IPR008503">
    <property type="entry name" value="Asp_endopeptidase"/>
</dbReference>
<dbReference type="PANTHER" id="PTHR38037">
    <property type="entry name" value="ZN_PROTEASE DOMAIN-CONTAINING PROTEIN"/>
    <property type="match status" value="1"/>
</dbReference>
<feature type="chain" id="PRO_5020224880" description="Retropepsin-like aspartic endopeptidase domain-containing protein" evidence="2">
    <location>
        <begin position="24"/>
        <end position="290"/>
    </location>
</feature>
<evidence type="ECO:0000256" key="2">
    <source>
        <dbReference type="SAM" id="SignalP"/>
    </source>
</evidence>
<dbReference type="Gene3D" id="2.40.70.10">
    <property type="entry name" value="Acid Proteases"/>
    <property type="match status" value="1"/>
</dbReference>
<feature type="signal peptide" evidence="2">
    <location>
        <begin position="1"/>
        <end position="23"/>
    </location>
</feature>
<dbReference type="RefSeq" id="WP_133735944.1">
    <property type="nucleotide sequence ID" value="NZ_SOAX01000003.1"/>
</dbReference>
<sequence length="290" mass="32186">MRTTSALLIFLLMPLLVLPGCSAFQQQSLRTDLTVLKTQLARQQSQMAEEQVLLQALMTGQQQQEAERNQRLREMESQLGELVEASRRARDADSSAAENPCPVIDPESNGQPGTNLTIIGQVEVIHLQPPGRNLAARIDTGANTSSLDARDIEMFESDGEDYVRFTLPQSILAEGQKQQYELPVSRFVRIIQAGKKDERRAVIELKIRLGSVERMAEFTLTNREHLTYRALIGRNILRDFFAVDVASRFIVSDRDSSDETAGESGDSDEDATDEEATDDEEAEDGNGADG</sequence>
<dbReference type="OrthoDB" id="8546610at2"/>
<reference evidence="4 5" key="1">
    <citation type="submission" date="2019-03" db="EMBL/GenBank/DDBJ databases">
        <title>Genomic Encyclopedia of Type Strains, Phase IV (KMG-IV): sequencing the most valuable type-strain genomes for metagenomic binning, comparative biology and taxonomic classification.</title>
        <authorList>
            <person name="Goeker M."/>
        </authorList>
    </citation>
    <scope>NUCLEOTIDE SEQUENCE [LARGE SCALE GENOMIC DNA]</scope>
    <source>
        <strain evidence="4 5">DSM 15505</strain>
    </source>
</reference>
<dbReference type="PANTHER" id="PTHR38037:SF2">
    <property type="entry name" value="ATP-DEPENDENT ZINC PROTEASE DOMAIN-CONTAINING PROTEIN-RELATED"/>
    <property type="match status" value="1"/>
</dbReference>
<feature type="region of interest" description="Disordered" evidence="1">
    <location>
        <begin position="92"/>
        <end position="111"/>
    </location>
</feature>
<feature type="domain" description="Retropepsin-like aspartic endopeptidase" evidence="3">
    <location>
        <begin position="118"/>
        <end position="251"/>
    </location>
</feature>
<protein>
    <recommendedName>
        <fullName evidence="3">Retropepsin-like aspartic endopeptidase domain-containing protein</fullName>
    </recommendedName>
</protein>
<evidence type="ECO:0000313" key="4">
    <source>
        <dbReference type="EMBL" id="TDT41586.1"/>
    </source>
</evidence>
<evidence type="ECO:0000256" key="1">
    <source>
        <dbReference type="SAM" id="MobiDB-lite"/>
    </source>
</evidence>
<keyword evidence="2" id="KW-0732">Signal</keyword>
<comment type="caution">
    <text evidence="4">The sequence shown here is derived from an EMBL/GenBank/DDBJ whole genome shotgun (WGS) entry which is preliminary data.</text>
</comment>
<dbReference type="InterPro" id="IPR021109">
    <property type="entry name" value="Peptidase_aspartic_dom_sf"/>
</dbReference>
<dbReference type="Pfam" id="PF05618">
    <property type="entry name" value="Zn_protease"/>
    <property type="match status" value="1"/>
</dbReference>
<feature type="compositionally biased region" description="Acidic residues" evidence="1">
    <location>
        <begin position="258"/>
        <end position="290"/>
    </location>
</feature>
<dbReference type="EMBL" id="SOAX01000003">
    <property type="protein sequence ID" value="TDT41586.1"/>
    <property type="molecule type" value="Genomic_DNA"/>
</dbReference>
<evidence type="ECO:0000313" key="5">
    <source>
        <dbReference type="Proteomes" id="UP000295830"/>
    </source>
</evidence>
<dbReference type="AlphaFoldDB" id="A0A4R7JUP9"/>
<dbReference type="SUPFAM" id="SSF50630">
    <property type="entry name" value="Acid proteases"/>
    <property type="match status" value="1"/>
</dbReference>
<name>A0A4R7JUP9_9GAMM</name>
<feature type="region of interest" description="Disordered" evidence="1">
    <location>
        <begin position="253"/>
        <end position="290"/>
    </location>
</feature>
<organism evidence="4 5">
    <name type="scientific">Halospina denitrificans</name>
    <dbReference type="NCBI Taxonomy" id="332522"/>
    <lineage>
        <taxon>Bacteria</taxon>
        <taxon>Pseudomonadati</taxon>
        <taxon>Pseudomonadota</taxon>
        <taxon>Gammaproteobacteria</taxon>
        <taxon>Halospina</taxon>
    </lineage>
</organism>
<proteinExistence type="predicted"/>
<accession>A0A4R7JUP9</accession>
<evidence type="ECO:0000259" key="3">
    <source>
        <dbReference type="Pfam" id="PF05618"/>
    </source>
</evidence>